<sequence>MASNLKTFGWRMNMGASADVAHHVTKTQFGDGYAQRVSHGINNKRKDWSGTKTGDYQTMIKPIMDFIDEHGGVRPFWWTDPHGITAKYTCAGYQVSQRKGNFWQISLKFEQAF</sequence>
<protein>
    <submittedName>
        <fullName evidence="1">Phage tail protein</fullName>
    </submittedName>
</protein>
<dbReference type="Pfam" id="PF05939">
    <property type="entry name" value="Phage_min_tail"/>
    <property type="match status" value="1"/>
</dbReference>
<dbReference type="STRING" id="470453.B0680_05460"/>
<dbReference type="EMBL" id="MUYU01000012">
    <property type="protein sequence ID" value="OOS24227.1"/>
    <property type="molecule type" value="Genomic_DNA"/>
</dbReference>
<keyword evidence="2" id="KW-1185">Reference proteome</keyword>
<dbReference type="RefSeq" id="WP_078254085.1">
    <property type="nucleotide sequence ID" value="NZ_MUYU01000012.1"/>
</dbReference>
<dbReference type="Proteomes" id="UP000189800">
    <property type="component" value="Unassembled WGS sequence"/>
</dbReference>
<dbReference type="AlphaFoldDB" id="A0A1T0CPF3"/>
<evidence type="ECO:0000313" key="1">
    <source>
        <dbReference type="EMBL" id="OOS24227.1"/>
    </source>
</evidence>
<accession>A0A1T0CPF3</accession>
<dbReference type="InterPro" id="IPR010265">
    <property type="entry name" value="Phage_lambda_TipM"/>
</dbReference>
<reference evidence="1 2" key="1">
    <citation type="submission" date="2017-02" db="EMBL/GenBank/DDBJ databases">
        <title>Draft genome sequence of Moraxella pluranimalium CCUG 54913T type strain.</title>
        <authorList>
            <person name="Salva-Serra F."/>
            <person name="Engstrom-Jakobsson H."/>
            <person name="Thorell K."/>
            <person name="Jaen-Luchoro D."/>
            <person name="Gonzales-Siles L."/>
            <person name="Karlsson R."/>
            <person name="Yazdan S."/>
            <person name="Boulund F."/>
            <person name="Johnning A."/>
            <person name="Engstrand L."/>
            <person name="Kristiansson E."/>
            <person name="Moore E."/>
        </authorList>
    </citation>
    <scope>NUCLEOTIDE SEQUENCE [LARGE SCALE GENOMIC DNA]</scope>
    <source>
        <strain evidence="1 2">CCUG 54913</strain>
    </source>
</reference>
<evidence type="ECO:0000313" key="2">
    <source>
        <dbReference type="Proteomes" id="UP000189800"/>
    </source>
</evidence>
<proteinExistence type="predicted"/>
<dbReference type="OrthoDB" id="8607203at2"/>
<comment type="caution">
    <text evidence="1">The sequence shown here is derived from an EMBL/GenBank/DDBJ whole genome shotgun (WGS) entry which is preliminary data.</text>
</comment>
<gene>
    <name evidence="1" type="ORF">B0680_05460</name>
</gene>
<organism evidence="1 2">
    <name type="scientific">Moraxella pluranimalium</name>
    <dbReference type="NCBI Taxonomy" id="470453"/>
    <lineage>
        <taxon>Bacteria</taxon>
        <taxon>Pseudomonadati</taxon>
        <taxon>Pseudomonadota</taxon>
        <taxon>Gammaproteobacteria</taxon>
        <taxon>Moraxellales</taxon>
        <taxon>Moraxellaceae</taxon>
        <taxon>Moraxella</taxon>
    </lineage>
</organism>
<name>A0A1T0CPF3_9GAMM</name>